<proteinExistence type="predicted"/>
<sequence>MRNSLASPSSPGFSYLLLFKEEYHARIAEGLGPSPTVHAVFSFFSINDLDYRTNLYIKPTRLDDIKQVTIESGDHPIRPKRQYAGWDGDIVETDDEYDERIVRWLNERQRWFEAKDFMYRISNKNYLDYKFS</sequence>
<evidence type="ECO:0000313" key="2">
    <source>
        <dbReference type="Proteomes" id="UP000789342"/>
    </source>
</evidence>
<keyword evidence="2" id="KW-1185">Reference proteome</keyword>
<organism evidence="1 2">
    <name type="scientific">Acaulospora morrowiae</name>
    <dbReference type="NCBI Taxonomy" id="94023"/>
    <lineage>
        <taxon>Eukaryota</taxon>
        <taxon>Fungi</taxon>
        <taxon>Fungi incertae sedis</taxon>
        <taxon>Mucoromycota</taxon>
        <taxon>Glomeromycotina</taxon>
        <taxon>Glomeromycetes</taxon>
        <taxon>Diversisporales</taxon>
        <taxon>Acaulosporaceae</taxon>
        <taxon>Acaulospora</taxon>
    </lineage>
</organism>
<dbReference type="OrthoDB" id="2483447at2759"/>
<evidence type="ECO:0000313" key="1">
    <source>
        <dbReference type="EMBL" id="CAG8580705.1"/>
    </source>
</evidence>
<protein>
    <submittedName>
        <fullName evidence="1">1480_t:CDS:1</fullName>
    </submittedName>
</protein>
<dbReference type="EMBL" id="CAJVPV010004874">
    <property type="protein sequence ID" value="CAG8580705.1"/>
    <property type="molecule type" value="Genomic_DNA"/>
</dbReference>
<gene>
    <name evidence="1" type="ORF">AMORRO_LOCUS6897</name>
</gene>
<comment type="caution">
    <text evidence="1">The sequence shown here is derived from an EMBL/GenBank/DDBJ whole genome shotgun (WGS) entry which is preliminary data.</text>
</comment>
<dbReference type="Proteomes" id="UP000789342">
    <property type="component" value="Unassembled WGS sequence"/>
</dbReference>
<accession>A0A9N9BXM1</accession>
<reference evidence="1" key="1">
    <citation type="submission" date="2021-06" db="EMBL/GenBank/DDBJ databases">
        <authorList>
            <person name="Kallberg Y."/>
            <person name="Tangrot J."/>
            <person name="Rosling A."/>
        </authorList>
    </citation>
    <scope>NUCLEOTIDE SEQUENCE</scope>
    <source>
        <strain evidence="1">CL551</strain>
    </source>
</reference>
<name>A0A9N9BXM1_9GLOM</name>
<dbReference type="AlphaFoldDB" id="A0A9N9BXM1"/>